<evidence type="ECO:0000313" key="3">
    <source>
        <dbReference type="Proteomes" id="UP000030624"/>
    </source>
</evidence>
<dbReference type="InterPro" id="IPR029044">
    <property type="entry name" value="Nucleotide-diphossugar_trans"/>
</dbReference>
<dbReference type="Pfam" id="PF12804">
    <property type="entry name" value="NTP_transf_3"/>
    <property type="match status" value="1"/>
</dbReference>
<keyword evidence="2" id="KW-0808">Transferase</keyword>
<dbReference type="InterPro" id="IPR025877">
    <property type="entry name" value="MobA-like_NTP_Trfase"/>
</dbReference>
<dbReference type="EMBL" id="CP009552">
    <property type="protein sequence ID" value="AIY89467.1"/>
    <property type="molecule type" value="Genomic_DNA"/>
</dbReference>
<sequence length="174" mass="19647">MCGGKGSRMGYVEKPMLSINGVRLIDMAVNEVERAGLEAIFVTSRFTEKTERYLMDRGFEVFRGDGTGYMRDVQKALAEYGLTHPVLTLNSDLYYVVGGIVDRVLSHYFAVDTPALTTVYPNGRHVGINVFDPIFGEQEEEKIILDESTVINIDTPADVERALWMSTLKREKDW</sequence>
<proteinExistence type="predicted"/>
<dbReference type="GO" id="GO:0016779">
    <property type="term" value="F:nucleotidyltransferase activity"/>
    <property type="evidence" value="ECO:0007669"/>
    <property type="project" value="UniProtKB-KW"/>
</dbReference>
<feature type="domain" description="MobA-like NTP transferase" evidence="1">
    <location>
        <begin position="2"/>
        <end position="125"/>
    </location>
</feature>
<dbReference type="Proteomes" id="UP000030624">
    <property type="component" value="Chromosome"/>
</dbReference>
<dbReference type="AlphaFoldDB" id="A0A0A7GEV6"/>
<dbReference type="STRING" id="565033.GACE_0409"/>
<reference evidence="2 3" key="1">
    <citation type="journal article" date="2015" name="Appl. Environ. Microbiol.">
        <title>The Geoglobus acetivorans genome: Fe(III) reduction, acetate utilization, autotrophic growth, and degradation of aromatic compounds in a hyperthermophilic archaeon.</title>
        <authorList>
            <person name="Mardanov A.V."/>
            <person name="Slododkina G.B."/>
            <person name="Slobodkin A.I."/>
            <person name="Beletsky A.V."/>
            <person name="Gavrilov S.N."/>
            <person name="Kublanov I.V."/>
            <person name="Bonch-Osmolovskaya E.A."/>
            <person name="Skryabin K.G."/>
            <person name="Ravin N.V."/>
        </authorList>
    </citation>
    <scope>NUCLEOTIDE SEQUENCE [LARGE SCALE GENOMIC DNA]</scope>
    <source>
        <strain evidence="2 3">SBH6</strain>
    </source>
</reference>
<protein>
    <submittedName>
        <fullName evidence="2">Adenosylcobinamide-phosphate guanylyltransferase CobY</fullName>
    </submittedName>
</protein>
<gene>
    <name evidence="2" type="ORF">GACE_0409</name>
</gene>
<dbReference type="KEGG" id="gac:GACE_0409"/>
<dbReference type="eggNOG" id="arCOG01871">
    <property type="taxonomic scope" value="Archaea"/>
</dbReference>
<organism evidence="2 3">
    <name type="scientific">Geoglobus acetivorans</name>
    <dbReference type="NCBI Taxonomy" id="565033"/>
    <lineage>
        <taxon>Archaea</taxon>
        <taxon>Methanobacteriati</taxon>
        <taxon>Methanobacteriota</taxon>
        <taxon>Archaeoglobi</taxon>
        <taxon>Archaeoglobales</taxon>
        <taxon>Archaeoglobaceae</taxon>
        <taxon>Geoglobus</taxon>
    </lineage>
</organism>
<accession>A0A0A7GEV6</accession>
<keyword evidence="2" id="KW-0548">Nucleotidyltransferase</keyword>
<evidence type="ECO:0000259" key="1">
    <source>
        <dbReference type="Pfam" id="PF12804"/>
    </source>
</evidence>
<dbReference type="HOGENOM" id="CLU_098907_1_0_2"/>
<name>A0A0A7GEV6_GEOAI</name>
<dbReference type="Gene3D" id="3.90.550.10">
    <property type="entry name" value="Spore Coat Polysaccharide Biosynthesis Protein SpsA, Chain A"/>
    <property type="match status" value="1"/>
</dbReference>
<evidence type="ECO:0000313" key="2">
    <source>
        <dbReference type="EMBL" id="AIY89467.1"/>
    </source>
</evidence>
<dbReference type="SUPFAM" id="SSF53448">
    <property type="entry name" value="Nucleotide-diphospho-sugar transferases"/>
    <property type="match status" value="1"/>
</dbReference>